<dbReference type="CDD" id="cd16913">
    <property type="entry name" value="YkuD_like"/>
    <property type="match status" value="1"/>
</dbReference>
<keyword evidence="11" id="KW-0732">Signal</keyword>
<dbReference type="GO" id="GO:0018104">
    <property type="term" value="P:peptidoglycan-protein cross-linking"/>
    <property type="evidence" value="ECO:0007669"/>
    <property type="project" value="TreeGrafter"/>
</dbReference>
<evidence type="ECO:0000256" key="6">
    <source>
        <dbReference type="ARBA" id="ARBA00022960"/>
    </source>
</evidence>
<dbReference type="GO" id="GO:0071972">
    <property type="term" value="F:peptidoglycan L,D-transpeptidase activity"/>
    <property type="evidence" value="ECO:0007669"/>
    <property type="project" value="TreeGrafter"/>
</dbReference>
<organism evidence="13 14">
    <name type="scientific">Capillimicrobium parvum</name>
    <dbReference type="NCBI Taxonomy" id="2884022"/>
    <lineage>
        <taxon>Bacteria</taxon>
        <taxon>Bacillati</taxon>
        <taxon>Actinomycetota</taxon>
        <taxon>Thermoleophilia</taxon>
        <taxon>Solirubrobacterales</taxon>
        <taxon>Capillimicrobiaceae</taxon>
        <taxon>Capillimicrobium</taxon>
    </lineage>
</organism>
<dbReference type="GO" id="GO:0008360">
    <property type="term" value="P:regulation of cell shape"/>
    <property type="evidence" value="ECO:0007669"/>
    <property type="project" value="UniProtKB-UniRule"/>
</dbReference>
<evidence type="ECO:0000256" key="3">
    <source>
        <dbReference type="ARBA" id="ARBA00022676"/>
    </source>
</evidence>
<feature type="compositionally biased region" description="Low complexity" evidence="10">
    <location>
        <begin position="121"/>
        <end position="149"/>
    </location>
</feature>
<feature type="signal peptide" evidence="11">
    <location>
        <begin position="1"/>
        <end position="27"/>
    </location>
</feature>
<dbReference type="PROSITE" id="PS52029">
    <property type="entry name" value="LD_TPASE"/>
    <property type="match status" value="1"/>
</dbReference>
<dbReference type="Pfam" id="PF03734">
    <property type="entry name" value="YkuD"/>
    <property type="match status" value="1"/>
</dbReference>
<evidence type="ECO:0000256" key="4">
    <source>
        <dbReference type="ARBA" id="ARBA00022679"/>
    </source>
</evidence>
<dbReference type="InterPro" id="IPR005490">
    <property type="entry name" value="LD_TPept_cat_dom"/>
</dbReference>
<feature type="active site" description="Proton donor/acceptor" evidence="9">
    <location>
        <position position="341"/>
    </location>
</feature>
<keyword evidence="4" id="KW-0808">Transferase</keyword>
<evidence type="ECO:0000256" key="8">
    <source>
        <dbReference type="ARBA" id="ARBA00023316"/>
    </source>
</evidence>
<keyword evidence="5" id="KW-0378">Hydrolase</keyword>
<evidence type="ECO:0000256" key="9">
    <source>
        <dbReference type="PROSITE-ProRule" id="PRU01373"/>
    </source>
</evidence>
<dbReference type="Proteomes" id="UP001162834">
    <property type="component" value="Chromosome"/>
</dbReference>
<dbReference type="GO" id="GO:0071555">
    <property type="term" value="P:cell wall organization"/>
    <property type="evidence" value="ECO:0007669"/>
    <property type="project" value="UniProtKB-UniRule"/>
</dbReference>
<evidence type="ECO:0000256" key="11">
    <source>
        <dbReference type="SAM" id="SignalP"/>
    </source>
</evidence>
<evidence type="ECO:0000256" key="10">
    <source>
        <dbReference type="SAM" id="MobiDB-lite"/>
    </source>
</evidence>
<keyword evidence="3" id="KW-0328">Glycosyltransferase</keyword>
<sequence length="381" mass="40002">MTGARTFWAAIAPLTLTLALAAAPAGAQTADDTSIIGPGTTAGGVDLSNLTITAAAGKLDQEVTPRLLAPVTVRVGHRRFQVDGTRAKVRLDALRTARRAYYASRDAGTAPPPPPVVVPVAPTTPATPTPATTTPTTTPTTTAPTRRAAGGAGAGLQVPVAATYSRPAVRAWANEVSGSVTRRPRSATLRIGVTRMRVHTAKRGFTIDASRLAGRVGKVLIDPLARRDALRQPLVGLDPPVTVRSLRRANSTIVTVDRGGFRLRLFKNLRLVKSYGIAVGMAGLDTPAGLYRITSRQVDPAWHVPLSDWAGSLAGQVIPGGAPDNPLKARWLGIVNGVGIHGTAEDWSIGTRASHGCIRMHVSDVIDLYPRVPLGARVLIH</sequence>
<comment type="pathway">
    <text evidence="1 9">Cell wall biogenesis; peptidoglycan biosynthesis.</text>
</comment>
<dbReference type="PANTHER" id="PTHR30582:SF24">
    <property type="entry name" value="L,D-TRANSPEPTIDASE ERFK_SRFK-RELATED"/>
    <property type="match status" value="1"/>
</dbReference>
<dbReference type="SUPFAM" id="SSF141523">
    <property type="entry name" value="L,D-transpeptidase catalytic domain-like"/>
    <property type="match status" value="1"/>
</dbReference>
<dbReference type="GO" id="GO:0016757">
    <property type="term" value="F:glycosyltransferase activity"/>
    <property type="evidence" value="ECO:0007669"/>
    <property type="project" value="UniProtKB-KW"/>
</dbReference>
<evidence type="ECO:0000256" key="7">
    <source>
        <dbReference type="ARBA" id="ARBA00022984"/>
    </source>
</evidence>
<reference evidence="13" key="1">
    <citation type="journal article" date="2022" name="Int. J. Syst. Evol. Microbiol.">
        <title>Pseudomonas aegrilactucae sp. nov. and Pseudomonas morbosilactucae sp. nov., pathogens causing bacterial rot of lettuce in Japan.</title>
        <authorList>
            <person name="Sawada H."/>
            <person name="Fujikawa T."/>
            <person name="Satou M."/>
        </authorList>
    </citation>
    <scope>NUCLEOTIDE SEQUENCE</scope>
    <source>
        <strain evidence="13">0166_1</strain>
    </source>
</reference>
<evidence type="ECO:0000256" key="1">
    <source>
        <dbReference type="ARBA" id="ARBA00004752"/>
    </source>
</evidence>
<feature type="domain" description="L,D-TPase catalytic" evidence="12">
    <location>
        <begin position="252"/>
        <end position="381"/>
    </location>
</feature>
<dbReference type="RefSeq" id="WP_259313043.1">
    <property type="nucleotide sequence ID" value="NZ_CP087164.1"/>
</dbReference>
<feature type="chain" id="PRO_5039107725" description="L,D-TPase catalytic domain-containing protein" evidence="11">
    <location>
        <begin position="28"/>
        <end position="381"/>
    </location>
</feature>
<proteinExistence type="inferred from homology"/>
<evidence type="ECO:0000259" key="12">
    <source>
        <dbReference type="PROSITE" id="PS52029"/>
    </source>
</evidence>
<dbReference type="InterPro" id="IPR050979">
    <property type="entry name" value="LD-transpeptidase"/>
</dbReference>
<dbReference type="KEGG" id="sbae:DSM104329_05465"/>
<evidence type="ECO:0000256" key="5">
    <source>
        <dbReference type="ARBA" id="ARBA00022801"/>
    </source>
</evidence>
<evidence type="ECO:0000256" key="2">
    <source>
        <dbReference type="ARBA" id="ARBA00005992"/>
    </source>
</evidence>
<feature type="active site" description="Nucleophile" evidence="9">
    <location>
        <position position="357"/>
    </location>
</feature>
<dbReference type="AlphaFoldDB" id="A0A9E6Y362"/>
<gene>
    <name evidence="13" type="ORF">DSM104329_05465</name>
</gene>
<keyword evidence="8 9" id="KW-0961">Cell wall biogenesis/degradation</keyword>
<comment type="similarity">
    <text evidence="2">Belongs to the YkuD family.</text>
</comment>
<evidence type="ECO:0000313" key="13">
    <source>
        <dbReference type="EMBL" id="UGS39033.1"/>
    </source>
</evidence>
<keyword evidence="7 9" id="KW-0573">Peptidoglycan synthesis</keyword>
<feature type="region of interest" description="Disordered" evidence="10">
    <location>
        <begin position="121"/>
        <end position="153"/>
    </location>
</feature>
<dbReference type="GO" id="GO:0005576">
    <property type="term" value="C:extracellular region"/>
    <property type="evidence" value="ECO:0007669"/>
    <property type="project" value="TreeGrafter"/>
</dbReference>
<name>A0A9E6Y362_9ACTN</name>
<dbReference type="InterPro" id="IPR038063">
    <property type="entry name" value="Transpep_catalytic_dom"/>
</dbReference>
<dbReference type="PANTHER" id="PTHR30582">
    <property type="entry name" value="L,D-TRANSPEPTIDASE"/>
    <property type="match status" value="1"/>
</dbReference>
<keyword evidence="6 9" id="KW-0133">Cell shape</keyword>
<dbReference type="EMBL" id="CP087164">
    <property type="protein sequence ID" value="UGS39033.1"/>
    <property type="molecule type" value="Genomic_DNA"/>
</dbReference>
<accession>A0A9E6Y362</accession>
<keyword evidence="14" id="KW-1185">Reference proteome</keyword>
<evidence type="ECO:0000313" key="14">
    <source>
        <dbReference type="Proteomes" id="UP001162834"/>
    </source>
</evidence>
<protein>
    <recommendedName>
        <fullName evidence="12">L,D-TPase catalytic domain-containing protein</fullName>
    </recommendedName>
</protein>
<dbReference type="Gene3D" id="2.40.440.10">
    <property type="entry name" value="L,D-transpeptidase catalytic domain-like"/>
    <property type="match status" value="1"/>
</dbReference>